<evidence type="ECO:0000313" key="1">
    <source>
        <dbReference type="EMBL" id="MBK1816649.1"/>
    </source>
</evidence>
<sequence>MPAVSGTTVSGIRPDLTESYNNPFSGIFHKIRKSSFGIVMLLSTGPAMAGSYTSYNGGSGIDTPIAVSGITKWATTIADYSPAPGLGPNFRNPASGGAFSLGDLYSTTTPPTAGTEPNAFHAGSGAANFHPYGGDVNDTTDTYGFIGIDAPGSVTFYYETGIYNGAGADLAVRENGFASGPAPGFFAELAFVEVSSNGTDFARFPSISLNTTRVSTAGTFQMYDMTNVYNLAGKHASNLATPFDLEELATHSLVLGGTVNLANIKYVRLVDVVGNPESSGTAGALDSLGNRILDNWTTYDSGGFDISIVGGLPQAVGVLHAVPEPSTALLLCSAILPLMLRARRDRKA</sequence>
<dbReference type="Proteomes" id="UP000600139">
    <property type="component" value="Unassembled WGS sequence"/>
</dbReference>
<dbReference type="AlphaFoldDB" id="A0A934R7Q7"/>
<dbReference type="NCBIfam" id="TIGR02595">
    <property type="entry name" value="PEP_CTERM"/>
    <property type="match status" value="1"/>
</dbReference>
<keyword evidence="2" id="KW-1185">Reference proteome</keyword>
<name>A0A934R7Q7_9BACT</name>
<proteinExistence type="predicted"/>
<comment type="caution">
    <text evidence="1">The sequence shown here is derived from an EMBL/GenBank/DDBJ whole genome shotgun (WGS) entry which is preliminary data.</text>
</comment>
<dbReference type="EMBL" id="JAENIK010000011">
    <property type="protein sequence ID" value="MBK1816649.1"/>
    <property type="molecule type" value="Genomic_DNA"/>
</dbReference>
<protein>
    <submittedName>
        <fullName evidence="1">PEP-CTERM sorting domain-containing protein</fullName>
    </submittedName>
</protein>
<dbReference type="InterPro" id="IPR013424">
    <property type="entry name" value="Ice-binding_C"/>
</dbReference>
<gene>
    <name evidence="1" type="ORF">JIN84_13570</name>
</gene>
<reference evidence="1" key="1">
    <citation type="submission" date="2021-01" db="EMBL/GenBank/DDBJ databases">
        <title>Modified the classification status of verrucomicrobia.</title>
        <authorList>
            <person name="Feng X."/>
        </authorList>
    </citation>
    <scope>NUCLEOTIDE SEQUENCE</scope>
    <source>
        <strain evidence="1">JCM 18052</strain>
    </source>
</reference>
<organism evidence="1 2">
    <name type="scientific">Luteolibacter yonseiensis</name>
    <dbReference type="NCBI Taxonomy" id="1144680"/>
    <lineage>
        <taxon>Bacteria</taxon>
        <taxon>Pseudomonadati</taxon>
        <taxon>Verrucomicrobiota</taxon>
        <taxon>Verrucomicrobiia</taxon>
        <taxon>Verrucomicrobiales</taxon>
        <taxon>Verrucomicrobiaceae</taxon>
        <taxon>Luteolibacter</taxon>
    </lineage>
</organism>
<evidence type="ECO:0000313" key="2">
    <source>
        <dbReference type="Proteomes" id="UP000600139"/>
    </source>
</evidence>
<accession>A0A934R7Q7</accession>
<dbReference type="RefSeq" id="WP_200351581.1">
    <property type="nucleotide sequence ID" value="NZ_BAABHZ010000006.1"/>
</dbReference>